<dbReference type="EMBL" id="CP059066">
    <property type="protein sequence ID" value="QSQ08639.1"/>
    <property type="molecule type" value="Genomic_DNA"/>
</dbReference>
<keyword evidence="3 6" id="KW-0489">Methyltransferase</keyword>
<feature type="binding site" evidence="6">
    <location>
        <begin position="131"/>
        <end position="132"/>
    </location>
    <ligand>
        <name>S-adenosyl-L-methionine</name>
        <dbReference type="ChEBI" id="CHEBI:59789"/>
    </ligand>
</feature>
<evidence type="ECO:0000256" key="6">
    <source>
        <dbReference type="HAMAP-Rule" id="MF_00074"/>
    </source>
</evidence>
<evidence type="ECO:0000256" key="3">
    <source>
        <dbReference type="ARBA" id="ARBA00022603"/>
    </source>
</evidence>
<evidence type="ECO:0000256" key="2">
    <source>
        <dbReference type="ARBA" id="ARBA00022552"/>
    </source>
</evidence>
<keyword evidence="5 6" id="KW-0949">S-adenosyl-L-methionine</keyword>
<dbReference type="SUPFAM" id="SSF53335">
    <property type="entry name" value="S-adenosyl-L-methionine-dependent methyltransferases"/>
    <property type="match status" value="1"/>
</dbReference>
<dbReference type="KEGG" id="kme:H0A61_00977"/>
<dbReference type="EC" id="2.1.1.-" evidence="6"/>
<dbReference type="InterPro" id="IPR029063">
    <property type="entry name" value="SAM-dependent_MTases_sf"/>
</dbReference>
<dbReference type="Gene3D" id="3.40.50.150">
    <property type="entry name" value="Vaccinia Virus protein VP39"/>
    <property type="match status" value="1"/>
</dbReference>
<dbReference type="FunFam" id="3.40.50.150:FF:000041">
    <property type="entry name" value="Ribosomal RNA small subunit methyltransferase G"/>
    <property type="match status" value="1"/>
</dbReference>
<accession>A0A8A0RM86</accession>
<keyword evidence="2 6" id="KW-0698">rRNA processing</keyword>
<dbReference type="PANTHER" id="PTHR31760">
    <property type="entry name" value="S-ADENOSYL-L-METHIONINE-DEPENDENT METHYLTRANSFERASES SUPERFAMILY PROTEIN"/>
    <property type="match status" value="1"/>
</dbReference>
<keyword evidence="1 6" id="KW-0963">Cytoplasm</keyword>
<feature type="binding site" evidence="6">
    <location>
        <position position="150"/>
    </location>
    <ligand>
        <name>S-adenosyl-L-methionine</name>
        <dbReference type="ChEBI" id="CHEBI:59789"/>
    </ligand>
</feature>
<comment type="caution">
    <text evidence="6">Lacks conserved residue(s) required for the propagation of feature annotation.</text>
</comment>
<comment type="subcellular location">
    <subcellularLocation>
        <location evidence="6">Cytoplasm</location>
    </subcellularLocation>
</comment>
<dbReference type="GO" id="GO:0070043">
    <property type="term" value="F:rRNA (guanine-N7-)-methyltransferase activity"/>
    <property type="evidence" value="ECO:0007669"/>
    <property type="project" value="UniProtKB-UniRule"/>
</dbReference>
<name>A0A8A0RM86_9FIRM</name>
<comment type="function">
    <text evidence="6">Specifically methylates the N7 position of a guanine in 16S rRNA.</text>
</comment>
<sequence length="240" mass="27319">MFKGEDKLLMEGCKILGININEFQVEVFIRYMEILLEKNKRINITSITDRNNFIIKHFLDSLTCLAACDFQGRIRVMDVGTGGGFPGLPIKILRPHIELTLLDSAKKRIDFLKDLLVELRIGGVRLIHGRAEEYGRNKDYRESYDVVVSRAVAPLKVLAEYCLPFLKKGGIFIAQKARDAVSELEEGKRALEVLGGLKEKEIRLNLPFTGDERNIIVIKKTKPTPDRYPRKPGVPMKRPL</sequence>
<evidence type="ECO:0000313" key="8">
    <source>
        <dbReference type="Proteomes" id="UP000662904"/>
    </source>
</evidence>
<dbReference type="Proteomes" id="UP000662904">
    <property type="component" value="Chromosome"/>
</dbReference>
<dbReference type="NCBIfam" id="TIGR00138">
    <property type="entry name" value="rsmG_gidB"/>
    <property type="match status" value="1"/>
</dbReference>
<organism evidence="7 8">
    <name type="scientific">Koleobacter methoxysyntrophicus</name>
    <dbReference type="NCBI Taxonomy" id="2751313"/>
    <lineage>
        <taxon>Bacteria</taxon>
        <taxon>Bacillati</taxon>
        <taxon>Bacillota</taxon>
        <taxon>Clostridia</taxon>
        <taxon>Koleobacterales</taxon>
        <taxon>Koleobacteraceae</taxon>
        <taxon>Koleobacter</taxon>
    </lineage>
</organism>
<evidence type="ECO:0000256" key="4">
    <source>
        <dbReference type="ARBA" id="ARBA00022679"/>
    </source>
</evidence>
<dbReference type="CDD" id="cd02440">
    <property type="entry name" value="AdoMet_MTases"/>
    <property type="match status" value="1"/>
</dbReference>
<proteinExistence type="inferred from homology"/>
<reference evidence="7" key="1">
    <citation type="submission" date="2020-07" db="EMBL/GenBank/DDBJ databases">
        <title>Koleobacter methoxysyntrophicus gen. nov., sp. nov., a novel anaerobic bacterium isolated from deep subsurface oil field and proposal of Koleobacterales ord. nov. in the phylum Firmicutes.</title>
        <authorList>
            <person name="Sakamoto S."/>
            <person name="Tamaki H."/>
        </authorList>
    </citation>
    <scope>NUCLEOTIDE SEQUENCE</scope>
    <source>
        <strain evidence="7">NRmbB1</strain>
    </source>
</reference>
<evidence type="ECO:0000313" key="7">
    <source>
        <dbReference type="EMBL" id="QSQ08639.1"/>
    </source>
</evidence>
<dbReference type="PANTHER" id="PTHR31760:SF0">
    <property type="entry name" value="S-ADENOSYL-L-METHIONINE-DEPENDENT METHYLTRANSFERASES SUPERFAMILY PROTEIN"/>
    <property type="match status" value="1"/>
</dbReference>
<gene>
    <name evidence="6 7" type="primary">rsmG</name>
    <name evidence="7" type="ORF">H0A61_00977</name>
</gene>
<protein>
    <recommendedName>
        <fullName evidence="6">Ribosomal RNA small subunit methyltransferase G</fullName>
        <ecNumber evidence="6">2.1.1.-</ecNumber>
    </recommendedName>
    <alternativeName>
        <fullName evidence="6">16S rRNA 7-methylguanosine methyltransferase</fullName>
        <shortName evidence="6">16S rRNA m7G methyltransferase</shortName>
    </alternativeName>
</protein>
<keyword evidence="4 6" id="KW-0808">Transferase</keyword>
<feature type="binding site" evidence="6">
    <location>
        <position position="80"/>
    </location>
    <ligand>
        <name>S-adenosyl-L-methionine</name>
        <dbReference type="ChEBI" id="CHEBI:59789"/>
    </ligand>
</feature>
<keyword evidence="8" id="KW-1185">Reference proteome</keyword>
<dbReference type="GO" id="GO:0005829">
    <property type="term" value="C:cytosol"/>
    <property type="evidence" value="ECO:0007669"/>
    <property type="project" value="TreeGrafter"/>
</dbReference>
<evidence type="ECO:0000256" key="5">
    <source>
        <dbReference type="ARBA" id="ARBA00022691"/>
    </source>
</evidence>
<comment type="similarity">
    <text evidence="6">Belongs to the methyltransferase superfamily. RNA methyltransferase RsmG family.</text>
</comment>
<dbReference type="RefSeq" id="WP_206708845.1">
    <property type="nucleotide sequence ID" value="NZ_CP059066.1"/>
</dbReference>
<evidence type="ECO:0000256" key="1">
    <source>
        <dbReference type="ARBA" id="ARBA00022490"/>
    </source>
</evidence>
<dbReference type="PIRSF" id="PIRSF003078">
    <property type="entry name" value="GidB"/>
    <property type="match status" value="1"/>
</dbReference>
<dbReference type="HAMAP" id="MF_00074">
    <property type="entry name" value="16SrRNA_methyltr_G"/>
    <property type="match status" value="1"/>
</dbReference>
<dbReference type="AlphaFoldDB" id="A0A8A0RM86"/>
<dbReference type="Pfam" id="PF02527">
    <property type="entry name" value="GidB"/>
    <property type="match status" value="1"/>
</dbReference>
<dbReference type="InterPro" id="IPR003682">
    <property type="entry name" value="rRNA_ssu_MeTfrase_G"/>
</dbReference>
<feature type="binding site" evidence="6">
    <location>
        <position position="85"/>
    </location>
    <ligand>
        <name>S-adenosyl-L-methionine</name>
        <dbReference type="ChEBI" id="CHEBI:59789"/>
    </ligand>
</feature>